<proteinExistence type="predicted"/>
<feature type="region of interest" description="Disordered" evidence="1">
    <location>
        <begin position="282"/>
        <end position="318"/>
    </location>
</feature>
<evidence type="ECO:0000313" key="3">
    <source>
        <dbReference type="Proteomes" id="UP000886998"/>
    </source>
</evidence>
<dbReference type="EMBL" id="BMAV01012871">
    <property type="protein sequence ID" value="GFY59880.1"/>
    <property type="molecule type" value="Genomic_DNA"/>
</dbReference>
<feature type="compositionally biased region" description="Polar residues" evidence="1">
    <location>
        <begin position="206"/>
        <end position="220"/>
    </location>
</feature>
<dbReference type="AlphaFoldDB" id="A0A8X7C8H4"/>
<feature type="compositionally biased region" description="Basic and acidic residues" evidence="1">
    <location>
        <begin position="304"/>
        <end position="318"/>
    </location>
</feature>
<evidence type="ECO:0000313" key="2">
    <source>
        <dbReference type="EMBL" id="GFY59880.1"/>
    </source>
</evidence>
<evidence type="ECO:0000256" key="1">
    <source>
        <dbReference type="SAM" id="MobiDB-lite"/>
    </source>
</evidence>
<organism evidence="2 3">
    <name type="scientific">Trichonephila inaurata madagascariensis</name>
    <dbReference type="NCBI Taxonomy" id="2747483"/>
    <lineage>
        <taxon>Eukaryota</taxon>
        <taxon>Metazoa</taxon>
        <taxon>Ecdysozoa</taxon>
        <taxon>Arthropoda</taxon>
        <taxon>Chelicerata</taxon>
        <taxon>Arachnida</taxon>
        <taxon>Araneae</taxon>
        <taxon>Araneomorphae</taxon>
        <taxon>Entelegynae</taxon>
        <taxon>Araneoidea</taxon>
        <taxon>Nephilidae</taxon>
        <taxon>Trichonephila</taxon>
        <taxon>Trichonephila inaurata</taxon>
    </lineage>
</organism>
<name>A0A8X7C8H4_9ARAC</name>
<dbReference type="Proteomes" id="UP000886998">
    <property type="component" value="Unassembled WGS sequence"/>
</dbReference>
<dbReference type="OrthoDB" id="10056709at2759"/>
<reference evidence="2" key="1">
    <citation type="submission" date="2020-08" db="EMBL/GenBank/DDBJ databases">
        <title>Multicomponent nature underlies the extraordinary mechanical properties of spider dragline silk.</title>
        <authorList>
            <person name="Kono N."/>
            <person name="Nakamura H."/>
            <person name="Mori M."/>
            <person name="Yoshida Y."/>
            <person name="Ohtoshi R."/>
            <person name="Malay A.D."/>
            <person name="Moran D.A.P."/>
            <person name="Tomita M."/>
            <person name="Numata K."/>
            <person name="Arakawa K."/>
        </authorList>
    </citation>
    <scope>NUCLEOTIDE SEQUENCE</scope>
</reference>
<feature type="region of interest" description="Disordered" evidence="1">
    <location>
        <begin position="194"/>
        <end position="228"/>
    </location>
</feature>
<sequence>MGQRNPGLHVFNHRHCNGGVPLLRGERILKDTEVHLTHKDVSPQYSLRSQDSLPPDLGSLASVSIYPSRHNSVSSTCTVPDPGLPVTLEEEEPALVPIGPMPPDCKNDKCEITEKICWIIEPKGWIKKRENYSIFLFPPSNSTEIILVAGDCEGSVVRESCLLQEWLERDGRIIGHHLSGRLLSVLHRGRKPAHLRNPARLPPPQITQAAQSHQSGSRTETGGPDSALLSQTHRKHCAHLLHVLHHLWHFGRPAHRELQRVEVALLHIFPASGCVLRAQHVRGGGRGELPPVPGRAGEGGEGPPSREKSQETGEEEAK</sequence>
<comment type="caution">
    <text evidence="2">The sequence shown here is derived from an EMBL/GenBank/DDBJ whole genome shotgun (WGS) entry which is preliminary data.</text>
</comment>
<keyword evidence="3" id="KW-1185">Reference proteome</keyword>
<gene>
    <name evidence="2" type="primary">Cacna1h_5</name>
    <name evidence="2" type="ORF">TNIN_266751</name>
</gene>
<accession>A0A8X7C8H4</accession>
<protein>
    <submittedName>
        <fullName evidence="2">Voltage-dependent T-type calcium channel subunit alpha-1H</fullName>
    </submittedName>
</protein>